<dbReference type="Proteomes" id="UP000016587">
    <property type="component" value="Chromosome"/>
</dbReference>
<organism evidence="1 2">
    <name type="scientific">Megalodesulfovibrio gigas (strain ATCC 19364 / DSM 1382 / NCIMB 9332 / VKM B-1759)</name>
    <name type="common">Desulfovibrio gigas</name>
    <dbReference type="NCBI Taxonomy" id="1121448"/>
    <lineage>
        <taxon>Bacteria</taxon>
        <taxon>Pseudomonadati</taxon>
        <taxon>Thermodesulfobacteriota</taxon>
        <taxon>Desulfovibrionia</taxon>
        <taxon>Desulfovibrionales</taxon>
        <taxon>Desulfovibrionaceae</taxon>
        <taxon>Megalodesulfovibrio</taxon>
    </lineage>
</organism>
<evidence type="ECO:0000313" key="1">
    <source>
        <dbReference type="EMBL" id="AGW14383.1"/>
    </source>
</evidence>
<protein>
    <submittedName>
        <fullName evidence="1">Uncharacterized protein</fullName>
    </submittedName>
</protein>
<dbReference type="HOGENOM" id="CLU_705412_0_0_7"/>
<proteinExistence type="predicted"/>
<sequence>MSHSTHPVAASGPFPHGLPASLLDDVFDSFAHGEPLCCMARPGGGAAALLDELHARLGAGRRVVRCSLQGCRSGQDVVAALTAAMGARIAPPIPGTWREALASLLQQLSADGPAALLVEDVSAWLLAWLGGVGAGKDSDRRMDLRVCFDLLARAATPQLTLVLTATPGLVMLLRDHRVEDVLTPFNELTLNLPNAVAHSEAAAVAAFACARAAKLGLQLSPELAGQAVALVGEAFPEHVAVLLDHLAKVADLAGTAVVTASVLDEMVTGRLLGAFEWPRWRAQEDSLYACVAPAFAPLIVELLRRAAAGGVTVEDAFRLAGVESAFGSMPVHLLRQYLEWMEQEGFLERHAARYRMPHSLFGRWLAAVYRAHSAERVAASAADADGGDSAV</sequence>
<reference evidence="1 2" key="1">
    <citation type="journal article" date="2013" name="J. Bacteriol.">
        <title>Roles of HynAB and Ech, the only two hydrogenases found in the model sulfate reducer Desulfovibrio gigas.</title>
        <authorList>
            <person name="Morais-Silva F.O."/>
            <person name="Santos C.I."/>
            <person name="Rodrigues R."/>
            <person name="Pereira I.A."/>
            <person name="Rodrigues-Pousada C."/>
        </authorList>
    </citation>
    <scope>NUCLEOTIDE SEQUENCE [LARGE SCALE GENOMIC DNA]</scope>
    <source>
        <strain evidence="2">ATCC 19364 / DSM 1382 / NCIMB 9332 / VKM B-1759</strain>
    </source>
</reference>
<dbReference type="STRING" id="1121448.DGI_2652"/>
<dbReference type="KEGG" id="dgg:DGI_2652"/>
<reference evidence="2" key="2">
    <citation type="submission" date="2013-07" db="EMBL/GenBank/DDBJ databases">
        <authorList>
            <person name="Morais-Silva F.O."/>
            <person name="Rezende A.M."/>
            <person name="Pimentel C."/>
            <person name="Resende D.M."/>
            <person name="Santos C.I."/>
            <person name="Clemente C."/>
            <person name="de Oliveira L.M."/>
            <person name="da Silva S.M."/>
            <person name="Costa D.A."/>
            <person name="Varela-Raposo A."/>
            <person name="Horacio E.C.A."/>
            <person name="Matos M."/>
            <person name="Flores O."/>
            <person name="Ruiz J.C."/>
            <person name="Rodrigues-Pousada C."/>
        </authorList>
    </citation>
    <scope>NUCLEOTIDE SEQUENCE [LARGE SCALE GENOMIC DNA]</scope>
    <source>
        <strain evidence="2">ATCC 19364 / DSM 1382 / NCIMB 9332 / VKM B-1759</strain>
    </source>
</reference>
<dbReference type="RefSeq" id="WP_021761396.1">
    <property type="nucleotide sequence ID" value="NC_022444.1"/>
</dbReference>
<accession>T2GDJ7</accession>
<gene>
    <name evidence="1" type="ORF">DGI_2652</name>
</gene>
<dbReference type="PATRIC" id="fig|1121448.10.peg.2605"/>
<dbReference type="AlphaFoldDB" id="T2GDJ7"/>
<keyword evidence="2" id="KW-1185">Reference proteome</keyword>
<name>T2GDJ7_MEGG1</name>
<dbReference type="EMBL" id="CP006585">
    <property type="protein sequence ID" value="AGW14383.1"/>
    <property type="molecule type" value="Genomic_DNA"/>
</dbReference>
<evidence type="ECO:0000313" key="2">
    <source>
        <dbReference type="Proteomes" id="UP000016587"/>
    </source>
</evidence>